<dbReference type="AlphaFoldDB" id="A0A6H9YQE0"/>
<dbReference type="InterPro" id="IPR004927">
    <property type="entry name" value="MerB"/>
</dbReference>
<name>A0A6H9YQE0_9ACTN</name>
<protein>
    <recommendedName>
        <fullName evidence="3">Alkylmercury lyase</fullName>
    </recommendedName>
</protein>
<dbReference type="Gene3D" id="3.30.450.410">
    <property type="match status" value="1"/>
</dbReference>
<dbReference type="RefSeq" id="WP_151565960.1">
    <property type="nucleotide sequence ID" value="NZ_WBMT01000018.1"/>
</dbReference>
<dbReference type="InterPro" id="IPR053717">
    <property type="entry name" value="MerB_lyase_sf"/>
</dbReference>
<organism evidence="1 2">
    <name type="scientific">Actinomadura rudentiformis</name>
    <dbReference type="NCBI Taxonomy" id="359158"/>
    <lineage>
        <taxon>Bacteria</taxon>
        <taxon>Bacillati</taxon>
        <taxon>Actinomycetota</taxon>
        <taxon>Actinomycetes</taxon>
        <taxon>Streptosporangiales</taxon>
        <taxon>Thermomonosporaceae</taxon>
        <taxon>Actinomadura</taxon>
    </lineage>
</organism>
<dbReference type="GO" id="GO:0018836">
    <property type="term" value="F:alkylmercury lyase activity"/>
    <property type="evidence" value="ECO:0007669"/>
    <property type="project" value="InterPro"/>
</dbReference>
<comment type="caution">
    <text evidence="1">The sequence shown here is derived from an EMBL/GenBank/DDBJ whole genome shotgun (WGS) entry which is preliminary data.</text>
</comment>
<sequence>MNTGSARRPVGAGSFEDNWRTMFTRHRHLFDLIHAVIALTAAGDHPTPLRLLAAALHRTPDDTQHLIDTTTAGVSTWGRIWHDDEHVHLDMATTSTSRYRYRIGQRTIAVSGCAPDTFLVAQALDQPLHITSTCPVTATPITVDFAPTGAVEADPAGTVVALIDPAAAPGTILTASQNLDPATVDRDACSQQPFFASTDAAQSWHKDHPTGRVLPVADLNTWWRQLRAETTALPTLTS</sequence>
<dbReference type="OrthoDB" id="7185309at2"/>
<gene>
    <name evidence="1" type="ORF">F8566_34020</name>
</gene>
<dbReference type="Pfam" id="PF03243">
    <property type="entry name" value="MerB"/>
    <property type="match status" value="1"/>
</dbReference>
<dbReference type="EMBL" id="WBMT01000018">
    <property type="protein sequence ID" value="KAB2343736.1"/>
    <property type="molecule type" value="Genomic_DNA"/>
</dbReference>
<reference evidence="1 2" key="1">
    <citation type="submission" date="2019-09" db="EMBL/GenBank/DDBJ databases">
        <title>Actinomadura physcomitrii sp. nov., a novel actinomycete isolated from moss [Physcomitrium sphaericum (Ludw) Fuernr].</title>
        <authorList>
            <person name="Zhuang X."/>
            <person name="Liu C."/>
        </authorList>
    </citation>
    <scope>NUCLEOTIDE SEQUENCE [LARGE SCALE GENOMIC DNA]</scope>
    <source>
        <strain evidence="1 2">HMC1</strain>
    </source>
</reference>
<dbReference type="Proteomes" id="UP000468735">
    <property type="component" value="Unassembled WGS sequence"/>
</dbReference>
<evidence type="ECO:0008006" key="3">
    <source>
        <dbReference type="Google" id="ProtNLM"/>
    </source>
</evidence>
<evidence type="ECO:0000313" key="2">
    <source>
        <dbReference type="Proteomes" id="UP000468735"/>
    </source>
</evidence>
<keyword evidence="2" id="KW-1185">Reference proteome</keyword>
<accession>A0A6H9YQE0</accession>
<proteinExistence type="predicted"/>
<evidence type="ECO:0000313" key="1">
    <source>
        <dbReference type="EMBL" id="KAB2343736.1"/>
    </source>
</evidence>
<dbReference type="SUPFAM" id="SSF160387">
    <property type="entry name" value="NosL/MerB-like"/>
    <property type="match status" value="1"/>
</dbReference>